<keyword evidence="5" id="KW-1185">Reference proteome</keyword>
<dbReference type="PROSITE" id="PS50801">
    <property type="entry name" value="STAS"/>
    <property type="match status" value="1"/>
</dbReference>
<evidence type="ECO:0000256" key="2">
    <source>
        <dbReference type="RuleBase" id="RU003749"/>
    </source>
</evidence>
<feature type="domain" description="STAS" evidence="3">
    <location>
        <begin position="1"/>
        <end position="109"/>
    </location>
</feature>
<accession>A0A1E3G262</accession>
<dbReference type="STRING" id="1008305.A4H02_06235"/>
<dbReference type="EMBL" id="LWAF01000008">
    <property type="protein sequence ID" value="ODN30282.1"/>
    <property type="molecule type" value="Genomic_DNA"/>
</dbReference>
<comment type="caution">
    <text evidence="4">The sequence shown here is derived from an EMBL/GenBank/DDBJ whole genome shotgun (WGS) entry which is preliminary data.</text>
</comment>
<reference evidence="5" key="1">
    <citation type="submission" date="2016-04" db="EMBL/GenBank/DDBJ databases">
        <title>The genome sequence project of a novel Fervidobacterium isolate from a hot spring in Thailand.</title>
        <authorList>
            <person name="Gonzalez J.M."/>
            <person name="Cuecas A."/>
            <person name="Kanoksilapatham W."/>
        </authorList>
    </citation>
    <scope>NUCLEOTIDE SEQUENCE [LARGE SCALE GENOMIC DNA]</scope>
    <source>
        <strain evidence="5">FC2004</strain>
    </source>
</reference>
<evidence type="ECO:0000313" key="4">
    <source>
        <dbReference type="EMBL" id="ODN30282.1"/>
    </source>
</evidence>
<dbReference type="PANTHER" id="PTHR33495">
    <property type="entry name" value="ANTI-SIGMA FACTOR ANTAGONIST TM_1081-RELATED-RELATED"/>
    <property type="match status" value="1"/>
</dbReference>
<dbReference type="NCBIfam" id="TIGR00377">
    <property type="entry name" value="ant_ant_sig"/>
    <property type="match status" value="1"/>
</dbReference>
<organism evidence="4 5">
    <name type="scientific">Fervidobacterium thailandense</name>
    <dbReference type="NCBI Taxonomy" id="1008305"/>
    <lineage>
        <taxon>Bacteria</taxon>
        <taxon>Thermotogati</taxon>
        <taxon>Thermotogota</taxon>
        <taxon>Thermotogae</taxon>
        <taxon>Thermotogales</taxon>
        <taxon>Fervidobacteriaceae</taxon>
        <taxon>Fervidobacterium</taxon>
    </lineage>
</organism>
<protein>
    <recommendedName>
        <fullName evidence="2">Anti-sigma factor antagonist</fullName>
    </recommendedName>
</protein>
<comment type="similarity">
    <text evidence="1 2">Belongs to the anti-sigma-factor antagonist family.</text>
</comment>
<dbReference type="SUPFAM" id="SSF52091">
    <property type="entry name" value="SpoIIaa-like"/>
    <property type="match status" value="1"/>
</dbReference>
<name>A0A1E3G262_9BACT</name>
<dbReference type="InterPro" id="IPR003658">
    <property type="entry name" value="Anti-sigma_ant"/>
</dbReference>
<evidence type="ECO:0000256" key="1">
    <source>
        <dbReference type="ARBA" id="ARBA00009013"/>
    </source>
</evidence>
<sequence>MNYEIIDGIMKIYVPEELELNNAQDVKRFVYDQAFGKGYKYVILDFSRTHYIDSTGIGVIVALHKQALVNAGAVAFVNIDQNIKSLLRMTALDRVLNIFDSEEEALRFLKS</sequence>
<dbReference type="CDD" id="cd07043">
    <property type="entry name" value="STAS_anti-anti-sigma_factors"/>
    <property type="match status" value="1"/>
</dbReference>
<evidence type="ECO:0000259" key="3">
    <source>
        <dbReference type="PROSITE" id="PS50801"/>
    </source>
</evidence>
<dbReference type="Pfam" id="PF01740">
    <property type="entry name" value="STAS"/>
    <property type="match status" value="1"/>
</dbReference>
<dbReference type="AlphaFoldDB" id="A0A1E3G262"/>
<dbReference type="Proteomes" id="UP000094570">
    <property type="component" value="Unassembled WGS sequence"/>
</dbReference>
<dbReference type="InterPro" id="IPR036513">
    <property type="entry name" value="STAS_dom_sf"/>
</dbReference>
<gene>
    <name evidence="4" type="ORF">A4H02_06235</name>
</gene>
<proteinExistence type="inferred from homology"/>
<dbReference type="GO" id="GO:0043856">
    <property type="term" value="F:anti-sigma factor antagonist activity"/>
    <property type="evidence" value="ECO:0007669"/>
    <property type="project" value="InterPro"/>
</dbReference>
<dbReference type="RefSeq" id="WP_069293307.1">
    <property type="nucleotide sequence ID" value="NZ_CP140110.1"/>
</dbReference>
<dbReference type="OrthoDB" id="37574at2"/>
<dbReference type="Gene3D" id="3.30.750.24">
    <property type="entry name" value="STAS domain"/>
    <property type="match status" value="1"/>
</dbReference>
<evidence type="ECO:0000313" key="5">
    <source>
        <dbReference type="Proteomes" id="UP000094570"/>
    </source>
</evidence>
<dbReference type="PANTHER" id="PTHR33495:SF2">
    <property type="entry name" value="ANTI-SIGMA FACTOR ANTAGONIST TM_1081-RELATED"/>
    <property type="match status" value="1"/>
</dbReference>
<dbReference type="InterPro" id="IPR002645">
    <property type="entry name" value="STAS_dom"/>
</dbReference>